<evidence type="ECO:0000313" key="1">
    <source>
        <dbReference type="EMBL" id="KAL3636624.1"/>
    </source>
</evidence>
<evidence type="ECO:0000313" key="2">
    <source>
        <dbReference type="Proteomes" id="UP001632038"/>
    </source>
</evidence>
<dbReference type="EMBL" id="JAVIJP010000026">
    <property type="protein sequence ID" value="KAL3636624.1"/>
    <property type="molecule type" value="Genomic_DNA"/>
</dbReference>
<gene>
    <name evidence="1" type="ORF">CASFOL_018923</name>
</gene>
<proteinExistence type="predicted"/>
<reference evidence="2" key="1">
    <citation type="journal article" date="2024" name="IScience">
        <title>Strigolactones Initiate the Formation of Haustorium-like Structures in Castilleja.</title>
        <authorList>
            <person name="Buerger M."/>
            <person name="Peterson D."/>
            <person name="Chory J."/>
        </authorList>
    </citation>
    <scope>NUCLEOTIDE SEQUENCE [LARGE SCALE GENOMIC DNA]</scope>
</reference>
<accession>A0ABD3D5Z3</accession>
<protein>
    <submittedName>
        <fullName evidence="1">Uncharacterized protein</fullName>
    </submittedName>
</protein>
<dbReference type="AlphaFoldDB" id="A0ABD3D5Z3"/>
<comment type="caution">
    <text evidence="1">The sequence shown here is derived from an EMBL/GenBank/DDBJ whole genome shotgun (WGS) entry which is preliminary data.</text>
</comment>
<organism evidence="1 2">
    <name type="scientific">Castilleja foliolosa</name>
    <dbReference type="NCBI Taxonomy" id="1961234"/>
    <lineage>
        <taxon>Eukaryota</taxon>
        <taxon>Viridiplantae</taxon>
        <taxon>Streptophyta</taxon>
        <taxon>Embryophyta</taxon>
        <taxon>Tracheophyta</taxon>
        <taxon>Spermatophyta</taxon>
        <taxon>Magnoliopsida</taxon>
        <taxon>eudicotyledons</taxon>
        <taxon>Gunneridae</taxon>
        <taxon>Pentapetalae</taxon>
        <taxon>asterids</taxon>
        <taxon>lamiids</taxon>
        <taxon>Lamiales</taxon>
        <taxon>Orobanchaceae</taxon>
        <taxon>Pedicularideae</taxon>
        <taxon>Castillejinae</taxon>
        <taxon>Castilleja</taxon>
    </lineage>
</organism>
<sequence>MGFSLELLHRHIKVNNPVSDWALPIKCSINPLSVSPDPISHASPVSSFSQLIETLISGCNWASNSNDKALQESRRTNIFGVDLVKGKALMVVRGGDGGSNFGKSNSGGTPAGLGCEKMKPILNGGD</sequence>
<keyword evidence="2" id="KW-1185">Reference proteome</keyword>
<name>A0ABD3D5Z3_9LAMI</name>
<dbReference type="Proteomes" id="UP001632038">
    <property type="component" value="Unassembled WGS sequence"/>
</dbReference>